<dbReference type="AlphaFoldDB" id="A0A0D1Z6C2"/>
<dbReference type="STRING" id="1016849.A0A0D1Z6C2"/>
<dbReference type="Gene3D" id="3.40.1090.10">
    <property type="entry name" value="Cytosolic phospholipase A2 catalytic domain"/>
    <property type="match status" value="1"/>
</dbReference>
<dbReference type="GO" id="GO:0016020">
    <property type="term" value="C:membrane"/>
    <property type="evidence" value="ECO:0007669"/>
    <property type="project" value="TreeGrafter"/>
</dbReference>
<evidence type="ECO:0000313" key="7">
    <source>
        <dbReference type="Proteomes" id="UP000053599"/>
    </source>
</evidence>
<dbReference type="GO" id="GO:0019369">
    <property type="term" value="P:arachidonate metabolic process"/>
    <property type="evidence" value="ECO:0007669"/>
    <property type="project" value="TreeGrafter"/>
</dbReference>
<dbReference type="InterPro" id="IPR016035">
    <property type="entry name" value="Acyl_Trfase/lysoPLipase"/>
</dbReference>
<dbReference type="Pfam" id="PF01734">
    <property type="entry name" value="Patatin"/>
    <property type="match status" value="1"/>
</dbReference>
<evidence type="ECO:0000256" key="2">
    <source>
        <dbReference type="ARBA" id="ARBA00022963"/>
    </source>
</evidence>
<proteinExistence type="predicted"/>
<dbReference type="PANTHER" id="PTHR24185:SF1">
    <property type="entry name" value="CALCIUM-INDEPENDENT PHOSPHOLIPASE A2-GAMMA"/>
    <property type="match status" value="1"/>
</dbReference>
<evidence type="ECO:0000259" key="5">
    <source>
        <dbReference type="Pfam" id="PF01734"/>
    </source>
</evidence>
<keyword evidence="2" id="KW-0442">Lipid degradation</keyword>
<dbReference type="GO" id="GO:0016042">
    <property type="term" value="P:lipid catabolic process"/>
    <property type="evidence" value="ECO:0007669"/>
    <property type="project" value="UniProtKB-KW"/>
</dbReference>
<dbReference type="EMBL" id="KN846952">
    <property type="protein sequence ID" value="KIV82413.1"/>
    <property type="molecule type" value="Genomic_DNA"/>
</dbReference>
<gene>
    <name evidence="6" type="ORF">PV11_04528</name>
</gene>
<feature type="region of interest" description="Disordered" evidence="4">
    <location>
        <begin position="288"/>
        <end position="315"/>
    </location>
</feature>
<name>A0A0D1Z6C2_9EURO</name>
<dbReference type="Proteomes" id="UP000053599">
    <property type="component" value="Unassembled WGS sequence"/>
</dbReference>
<dbReference type="GO" id="GO:0047499">
    <property type="term" value="F:calcium-independent phospholipase A2 activity"/>
    <property type="evidence" value="ECO:0007669"/>
    <property type="project" value="TreeGrafter"/>
</dbReference>
<evidence type="ECO:0000313" key="6">
    <source>
        <dbReference type="EMBL" id="KIV82413.1"/>
    </source>
</evidence>
<reference evidence="6 7" key="1">
    <citation type="submission" date="2015-01" db="EMBL/GenBank/DDBJ databases">
        <title>The Genome Sequence of Exophiala sideris CBS121828.</title>
        <authorList>
            <consortium name="The Broad Institute Genomics Platform"/>
            <person name="Cuomo C."/>
            <person name="de Hoog S."/>
            <person name="Gorbushina A."/>
            <person name="Stielow B."/>
            <person name="Teixiera M."/>
            <person name="Abouelleil A."/>
            <person name="Chapman S.B."/>
            <person name="Priest M."/>
            <person name="Young S.K."/>
            <person name="Wortman J."/>
            <person name="Nusbaum C."/>
            <person name="Birren B."/>
        </authorList>
    </citation>
    <scope>NUCLEOTIDE SEQUENCE [LARGE SCALE GENOMIC DNA]</scope>
    <source>
        <strain evidence="6 7">CBS 121828</strain>
    </source>
</reference>
<dbReference type="SUPFAM" id="SSF52151">
    <property type="entry name" value="FabD/lysophospholipase-like"/>
    <property type="match status" value="1"/>
</dbReference>
<dbReference type="HOGENOM" id="CLU_059410_0_0_1"/>
<feature type="compositionally biased region" description="Basic and acidic residues" evidence="4">
    <location>
        <begin position="288"/>
        <end position="305"/>
    </location>
</feature>
<keyword evidence="1" id="KW-0378">Hydrolase</keyword>
<evidence type="ECO:0000256" key="4">
    <source>
        <dbReference type="SAM" id="MobiDB-lite"/>
    </source>
</evidence>
<organism evidence="6 7">
    <name type="scientific">Exophiala sideris</name>
    <dbReference type="NCBI Taxonomy" id="1016849"/>
    <lineage>
        <taxon>Eukaryota</taxon>
        <taxon>Fungi</taxon>
        <taxon>Dikarya</taxon>
        <taxon>Ascomycota</taxon>
        <taxon>Pezizomycotina</taxon>
        <taxon>Eurotiomycetes</taxon>
        <taxon>Chaetothyriomycetidae</taxon>
        <taxon>Chaetothyriales</taxon>
        <taxon>Herpotrichiellaceae</taxon>
        <taxon>Exophiala</taxon>
    </lineage>
</organism>
<evidence type="ECO:0000256" key="1">
    <source>
        <dbReference type="ARBA" id="ARBA00022801"/>
    </source>
</evidence>
<accession>A0A0D1Z6C2</accession>
<dbReference type="PANTHER" id="PTHR24185">
    <property type="entry name" value="CALCIUM-INDEPENDENT PHOSPHOLIPASE A2-GAMMA"/>
    <property type="match status" value="1"/>
</dbReference>
<sequence length="391" mass="43421">MDTQQPLKILTLDGGGLQALATLSSICAVCQAIAKENKAARTPAPHELFDIICGVGTGGWIALLLGRYRLDIATCMAVYMEIARKVDSDRNTSRWPRRNRAFKLDQERLVSVVEDTLLRYGLDASLLREDSPLTNTFERGHTRCAQAFAVGVKQGRNIRDPEYELFRSYTFKDKTTATLPGPEPKKCRTSQAFAAVGAAKFFLKPYKVGKSVFFDETFPQSHPISSVALDEALALHGPNVEISVLLNIGPGIPSEQDCRTLDSMSIGPISRLARKFSWPGRKEASLKEKLSKNKDSQDEVHHHDSTPSTPSESALRLECQRRLDIRDRLKALYGDSGSDKYHHLGPDYSLEKASLNDVHAIRLFRTRSRESQSSAAEIGGAVSQYWVNTRA</sequence>
<feature type="domain" description="PNPLA" evidence="5">
    <location>
        <begin position="10"/>
        <end position="172"/>
    </location>
</feature>
<evidence type="ECO:0000256" key="3">
    <source>
        <dbReference type="ARBA" id="ARBA00023098"/>
    </source>
</evidence>
<dbReference type="InterPro" id="IPR002641">
    <property type="entry name" value="PNPLA_dom"/>
</dbReference>
<dbReference type="GO" id="GO:0046486">
    <property type="term" value="P:glycerolipid metabolic process"/>
    <property type="evidence" value="ECO:0007669"/>
    <property type="project" value="UniProtKB-ARBA"/>
</dbReference>
<keyword evidence="3" id="KW-0443">Lipid metabolism</keyword>
<dbReference type="OrthoDB" id="1658288at2759"/>
<protein>
    <recommendedName>
        <fullName evidence="5">PNPLA domain-containing protein</fullName>
    </recommendedName>
</protein>